<keyword evidence="3" id="KW-1185">Reference proteome</keyword>
<proteinExistence type="predicted"/>
<dbReference type="Pfam" id="PF00501">
    <property type="entry name" value="AMP-binding"/>
    <property type="match status" value="1"/>
</dbReference>
<protein>
    <submittedName>
        <fullName evidence="2">AMP-binding protein</fullName>
    </submittedName>
</protein>
<dbReference type="InterPro" id="IPR050237">
    <property type="entry name" value="ATP-dep_AMP-bd_enzyme"/>
</dbReference>
<organism evidence="2 3">
    <name type="scientific">Rariglobus hedericola</name>
    <dbReference type="NCBI Taxonomy" id="2597822"/>
    <lineage>
        <taxon>Bacteria</taxon>
        <taxon>Pseudomonadati</taxon>
        <taxon>Verrucomicrobiota</taxon>
        <taxon>Opitutia</taxon>
        <taxon>Opitutales</taxon>
        <taxon>Opitutaceae</taxon>
        <taxon>Rariglobus</taxon>
    </lineage>
</organism>
<dbReference type="SUPFAM" id="SSF69593">
    <property type="entry name" value="Glycerol-3-phosphate (1)-acyltransferase"/>
    <property type="match status" value="1"/>
</dbReference>
<dbReference type="Gene3D" id="3.40.50.12780">
    <property type="entry name" value="N-terminal domain of ligase-like"/>
    <property type="match status" value="1"/>
</dbReference>
<dbReference type="OrthoDB" id="9757771at2"/>
<dbReference type="AlphaFoldDB" id="A0A556QQ80"/>
<dbReference type="SUPFAM" id="SSF56801">
    <property type="entry name" value="Acetyl-CoA synthetase-like"/>
    <property type="match status" value="1"/>
</dbReference>
<name>A0A556QQ80_9BACT</name>
<dbReference type="PANTHER" id="PTHR43767">
    <property type="entry name" value="LONG-CHAIN-FATTY-ACID--COA LIGASE"/>
    <property type="match status" value="1"/>
</dbReference>
<dbReference type="InterPro" id="IPR000873">
    <property type="entry name" value="AMP-dep_synth/lig_dom"/>
</dbReference>
<dbReference type="PROSITE" id="PS00455">
    <property type="entry name" value="AMP_BINDING"/>
    <property type="match status" value="1"/>
</dbReference>
<dbReference type="CDD" id="cd07989">
    <property type="entry name" value="LPLAT_AGPAT-like"/>
    <property type="match status" value="1"/>
</dbReference>
<dbReference type="RefSeq" id="WP_144229120.1">
    <property type="nucleotide sequence ID" value="NZ_CBCRVV010000002.1"/>
</dbReference>
<evidence type="ECO:0000259" key="1">
    <source>
        <dbReference type="SMART" id="SM00563"/>
    </source>
</evidence>
<dbReference type="GO" id="GO:0016746">
    <property type="term" value="F:acyltransferase activity"/>
    <property type="evidence" value="ECO:0007669"/>
    <property type="project" value="InterPro"/>
</dbReference>
<dbReference type="Proteomes" id="UP000315648">
    <property type="component" value="Unassembled WGS sequence"/>
</dbReference>
<dbReference type="Gene3D" id="3.30.300.30">
    <property type="match status" value="1"/>
</dbReference>
<dbReference type="EMBL" id="VMBG01000001">
    <property type="protein sequence ID" value="TSJ78779.1"/>
    <property type="molecule type" value="Genomic_DNA"/>
</dbReference>
<sequence length="747" mass="81268">MADIPLFPRAHAPWFIGWPVIVLSRLLYKVRALNVDRIPAQGGALIVTNHLSYADVLVMQLACPRPIRFVGHEAFPRRSWLFRVIYKLTGTVPVSPANALETVRRVSKLLQAGELVLVFAEGGISRTGQLMKLQRGFEMMARKAGVPVVPAAHDGLWGSLFSFSDNKYLFKSPRLMRTAVCVAWGEPIPAAQADASTVRRALLDLGCEAFEERPQLKRHLGSEIVRRLGRHPGRLALVDRTASRRELKAAQLFAAAAALSRHIRKTVPESRVGIVLPPGAGASIVNLAVLCAGKVPVNFNFTAGRSAVESSLRMSGVKTIISADAMKSKAAGFPWPERTLDLTTTIKEIGGKRALFPWFLAAWILPNQLLPVLLGLPRKGDRAEAGLLFTSGSSGEPKGVPLTHRNILANCWQFSTLSIFPSSSVMLSCLPVFHSFGFTVNMWYPLLRPCRSVTVPSPLDTKKIIEAIREEKVTVMVGAPTFMRPILKKAEVADLTSLEVLVSGAEKMPMDLYESFLEKFKIEIMQGYGMTEASPATNVNQPDPAVPTQAAGHQDGKRLGSVGRMMAGMTARVLDPETRNELPAGETGIVAFRGANMFGGYLDDPKKTAEVFHDGWYITGDLGRFDEDGFLFIEGRLSRFSKIAGEMVPHGTVEQKLIEAFALDQSEGYALVVMGVPDPGKGEQLVLLSANDAITAESVKEKLTAAGVPNLWIPKTVERVEKIPVLGTGKLDLKSCKDLALKAAGVS</sequence>
<feature type="domain" description="Phospholipid/glycerol acyltransferase" evidence="1">
    <location>
        <begin position="44"/>
        <end position="156"/>
    </location>
</feature>
<evidence type="ECO:0000313" key="2">
    <source>
        <dbReference type="EMBL" id="TSJ78779.1"/>
    </source>
</evidence>
<accession>A0A556QQ80</accession>
<evidence type="ECO:0000313" key="3">
    <source>
        <dbReference type="Proteomes" id="UP000315648"/>
    </source>
</evidence>
<comment type="caution">
    <text evidence="2">The sequence shown here is derived from an EMBL/GenBank/DDBJ whole genome shotgun (WGS) entry which is preliminary data.</text>
</comment>
<dbReference type="InterPro" id="IPR002123">
    <property type="entry name" value="Plipid/glycerol_acylTrfase"/>
</dbReference>
<dbReference type="InterPro" id="IPR045851">
    <property type="entry name" value="AMP-bd_C_sf"/>
</dbReference>
<dbReference type="InterPro" id="IPR042099">
    <property type="entry name" value="ANL_N_sf"/>
</dbReference>
<dbReference type="PANTHER" id="PTHR43767:SF10">
    <property type="entry name" value="SURFACTIN SYNTHASE SUBUNIT 1"/>
    <property type="match status" value="1"/>
</dbReference>
<dbReference type="SMART" id="SM00563">
    <property type="entry name" value="PlsC"/>
    <property type="match status" value="1"/>
</dbReference>
<gene>
    <name evidence="2" type="ORF">FPL22_05580</name>
</gene>
<dbReference type="Pfam" id="PF01553">
    <property type="entry name" value="Acyltransferase"/>
    <property type="match status" value="1"/>
</dbReference>
<dbReference type="InterPro" id="IPR020845">
    <property type="entry name" value="AMP-binding_CS"/>
</dbReference>
<reference evidence="2 3" key="1">
    <citation type="submission" date="2019-07" db="EMBL/GenBank/DDBJ databases">
        <title>Description of 53C-WASEF.</title>
        <authorList>
            <person name="Pitt A."/>
            <person name="Hahn M.W."/>
        </authorList>
    </citation>
    <scope>NUCLEOTIDE SEQUENCE [LARGE SCALE GENOMIC DNA]</scope>
    <source>
        <strain evidence="2 3">53C-WASEF</strain>
    </source>
</reference>